<dbReference type="Gene3D" id="2.130.10.30">
    <property type="entry name" value="Regulator of chromosome condensation 1/beta-lactamase-inhibitor protein II"/>
    <property type="match status" value="1"/>
</dbReference>
<accession>A0A0V0R7E0</accession>
<dbReference type="AlphaFoldDB" id="A0A0V0R7E0"/>
<dbReference type="PANTHER" id="PTHR22870">
    <property type="entry name" value="REGULATOR OF CHROMOSOME CONDENSATION"/>
    <property type="match status" value="1"/>
</dbReference>
<feature type="repeat" description="RCC1" evidence="2">
    <location>
        <begin position="13"/>
        <end position="66"/>
    </location>
</feature>
<dbReference type="SUPFAM" id="SSF50985">
    <property type="entry name" value="RCC1/BLIP-II"/>
    <property type="match status" value="1"/>
</dbReference>
<dbReference type="PRINTS" id="PR00633">
    <property type="entry name" value="RCCNDNSATION"/>
</dbReference>
<dbReference type="EMBL" id="LDAU01000028">
    <property type="protein sequence ID" value="KRX10386.1"/>
    <property type="molecule type" value="Genomic_DNA"/>
</dbReference>
<proteinExistence type="predicted"/>
<evidence type="ECO:0000256" key="1">
    <source>
        <dbReference type="ARBA" id="ARBA00022737"/>
    </source>
</evidence>
<dbReference type="OMA" id="EMHETSP"/>
<sequence length="346" mass="38529">MGYSHSAILTEDNQLHTFGSNGKGQLGHNDQESLIEPKIINYFQKNNLKVVDVNLGQEFSMALTSDGDVWTWGFGGRNWNFLMKLFANSTGPLGHGDVLQRHTPTPVEYLRKFDPITDIACGYKFCNAVNGKKELYNWGIGEYGVFGHGGNSSYSLPILNDYFEHWQKTEGMEIQKIKSANQYSMALMSDGKLYGWGCNEFGQMGIKNEIGVEIYETANYPIAINTEEFAPHAKIVDFAVGENIVGILFDNNEVYWSGKKIAYRPEKMQLPSSAGKIKLIGACHHSVVVVDENNKIYFVGDYMKAKESNDRTGVSMADNESFGGGNILSIGGTYQNKFAIVDNSRN</sequence>
<dbReference type="InterPro" id="IPR009091">
    <property type="entry name" value="RCC1/BLIP-II"/>
</dbReference>
<feature type="repeat" description="RCC1" evidence="2">
    <location>
        <begin position="133"/>
        <end position="190"/>
    </location>
</feature>
<dbReference type="Proteomes" id="UP000054937">
    <property type="component" value="Unassembled WGS sequence"/>
</dbReference>
<dbReference type="Pfam" id="PF00415">
    <property type="entry name" value="RCC1"/>
    <property type="match status" value="3"/>
</dbReference>
<reference evidence="3 4" key="1">
    <citation type="journal article" date="2015" name="Sci. Rep.">
        <title>Genome of the facultative scuticociliatosis pathogen Pseudocohnilembus persalinus provides insight into its virulence through horizontal gene transfer.</title>
        <authorList>
            <person name="Xiong J."/>
            <person name="Wang G."/>
            <person name="Cheng J."/>
            <person name="Tian M."/>
            <person name="Pan X."/>
            <person name="Warren A."/>
            <person name="Jiang C."/>
            <person name="Yuan D."/>
            <person name="Miao W."/>
        </authorList>
    </citation>
    <scope>NUCLEOTIDE SEQUENCE [LARGE SCALE GENOMIC DNA]</scope>
    <source>
        <strain evidence="3">36N120E</strain>
    </source>
</reference>
<dbReference type="InterPro" id="IPR000408">
    <property type="entry name" value="Reg_chr_condens"/>
</dbReference>
<dbReference type="OrthoDB" id="10256179at2759"/>
<dbReference type="InParanoid" id="A0A0V0R7E0"/>
<dbReference type="PANTHER" id="PTHR22870:SF408">
    <property type="entry name" value="OS09G0560450 PROTEIN"/>
    <property type="match status" value="1"/>
</dbReference>
<comment type="caution">
    <text evidence="3">The sequence shown here is derived from an EMBL/GenBank/DDBJ whole genome shotgun (WGS) entry which is preliminary data.</text>
</comment>
<feature type="repeat" description="RCC1" evidence="2">
    <location>
        <begin position="67"/>
        <end position="132"/>
    </location>
</feature>
<dbReference type="PROSITE" id="PS50012">
    <property type="entry name" value="RCC1_3"/>
    <property type="match status" value="4"/>
</dbReference>
<evidence type="ECO:0000256" key="2">
    <source>
        <dbReference type="PROSITE-ProRule" id="PRU00235"/>
    </source>
</evidence>
<organism evidence="3 4">
    <name type="scientific">Pseudocohnilembus persalinus</name>
    <name type="common">Ciliate</name>
    <dbReference type="NCBI Taxonomy" id="266149"/>
    <lineage>
        <taxon>Eukaryota</taxon>
        <taxon>Sar</taxon>
        <taxon>Alveolata</taxon>
        <taxon>Ciliophora</taxon>
        <taxon>Intramacronucleata</taxon>
        <taxon>Oligohymenophorea</taxon>
        <taxon>Scuticociliatia</taxon>
        <taxon>Philasterida</taxon>
        <taxon>Pseudocohnilembidae</taxon>
        <taxon>Pseudocohnilembus</taxon>
    </lineage>
</organism>
<evidence type="ECO:0000313" key="3">
    <source>
        <dbReference type="EMBL" id="KRX10386.1"/>
    </source>
</evidence>
<keyword evidence="4" id="KW-1185">Reference proteome</keyword>
<protein>
    <submittedName>
        <fullName evidence="3">Regulator of chromosome condensation 1/beta-lactamase-inhibitor protein II</fullName>
    </submittedName>
</protein>
<feature type="repeat" description="RCC1" evidence="2">
    <location>
        <begin position="191"/>
        <end position="251"/>
    </location>
</feature>
<evidence type="ECO:0000313" key="4">
    <source>
        <dbReference type="Proteomes" id="UP000054937"/>
    </source>
</evidence>
<gene>
    <name evidence="3" type="ORF">PPERSA_10485</name>
</gene>
<dbReference type="InterPro" id="IPR051210">
    <property type="entry name" value="Ub_ligase/GEF_domain"/>
</dbReference>
<name>A0A0V0R7E0_PSEPJ</name>
<keyword evidence="1" id="KW-0677">Repeat</keyword>